<evidence type="ECO:0000313" key="2">
    <source>
        <dbReference type="Proteomes" id="UP000319040"/>
    </source>
</evidence>
<dbReference type="OrthoDB" id="963878at2"/>
<name>A0A521F2C4_SACCC</name>
<protein>
    <recommendedName>
        <fullName evidence="3">Outer membrane protein beta-barrel domain-containing protein</fullName>
    </recommendedName>
</protein>
<gene>
    <name evidence="1" type="ORF">SAMN06265379_11364</name>
</gene>
<dbReference type="Proteomes" id="UP000319040">
    <property type="component" value="Unassembled WGS sequence"/>
</dbReference>
<evidence type="ECO:0000313" key="1">
    <source>
        <dbReference type="EMBL" id="SMO90334.1"/>
    </source>
</evidence>
<keyword evidence="2" id="KW-1185">Reference proteome</keyword>
<dbReference type="RefSeq" id="WP_142534686.1">
    <property type="nucleotide sequence ID" value="NZ_FXTB01000013.1"/>
</dbReference>
<organism evidence="1 2">
    <name type="scientific">Saccharicrinis carchari</name>
    <dbReference type="NCBI Taxonomy" id="1168039"/>
    <lineage>
        <taxon>Bacteria</taxon>
        <taxon>Pseudomonadati</taxon>
        <taxon>Bacteroidota</taxon>
        <taxon>Bacteroidia</taxon>
        <taxon>Marinilabiliales</taxon>
        <taxon>Marinilabiliaceae</taxon>
        <taxon>Saccharicrinis</taxon>
    </lineage>
</organism>
<dbReference type="AlphaFoldDB" id="A0A521F2C4"/>
<proteinExistence type="predicted"/>
<dbReference type="EMBL" id="FXTB01000013">
    <property type="protein sequence ID" value="SMO90334.1"/>
    <property type="molecule type" value="Genomic_DNA"/>
</dbReference>
<reference evidence="1 2" key="1">
    <citation type="submission" date="2017-05" db="EMBL/GenBank/DDBJ databases">
        <authorList>
            <person name="Varghese N."/>
            <person name="Submissions S."/>
        </authorList>
    </citation>
    <scope>NUCLEOTIDE SEQUENCE [LARGE SCALE GENOMIC DNA]</scope>
    <source>
        <strain evidence="1 2">DSM 27040</strain>
    </source>
</reference>
<evidence type="ECO:0008006" key="3">
    <source>
        <dbReference type="Google" id="ProtNLM"/>
    </source>
</evidence>
<accession>A0A521F2C4</accession>
<sequence>MNRKSLFIIGLITILIANQGYSQINYSIKAETGFLKYQFNTVQVDPGPNWKGYNLDEENGIDFNIINGFDFKNKLFTGIGLGYLNFEGVSGFSIFSDFEYLPLKTRLTPLINLKIGYSHIWNQYENGTGTGFGEFCVGLNYRLTEKMDIYAKSGFTMTQQSLLVPIRLGIRF</sequence>